<dbReference type="Proteomes" id="UP000092993">
    <property type="component" value="Unassembled WGS sequence"/>
</dbReference>
<comment type="caution">
    <text evidence="1">The sequence shown here is derived from an EMBL/GenBank/DDBJ whole genome shotgun (WGS) entry which is preliminary data.</text>
</comment>
<dbReference type="OrthoDB" id="191139at2759"/>
<evidence type="ECO:0008006" key="3">
    <source>
        <dbReference type="Google" id="ProtNLM"/>
    </source>
</evidence>
<gene>
    <name evidence="1" type="ORF">A0H81_06417</name>
</gene>
<organism evidence="1 2">
    <name type="scientific">Grifola frondosa</name>
    <name type="common">Maitake</name>
    <name type="synonym">Polyporus frondosus</name>
    <dbReference type="NCBI Taxonomy" id="5627"/>
    <lineage>
        <taxon>Eukaryota</taxon>
        <taxon>Fungi</taxon>
        <taxon>Dikarya</taxon>
        <taxon>Basidiomycota</taxon>
        <taxon>Agaricomycotina</taxon>
        <taxon>Agaricomycetes</taxon>
        <taxon>Polyporales</taxon>
        <taxon>Grifolaceae</taxon>
        <taxon>Grifola</taxon>
    </lineage>
</organism>
<dbReference type="AlphaFoldDB" id="A0A1C7M9G6"/>
<reference evidence="1 2" key="1">
    <citation type="submission" date="2016-03" db="EMBL/GenBank/DDBJ databases">
        <title>Whole genome sequencing of Grifola frondosa 9006-11.</title>
        <authorList>
            <person name="Min B."/>
            <person name="Park H."/>
            <person name="Kim J.-G."/>
            <person name="Cho H."/>
            <person name="Oh Y.-L."/>
            <person name="Kong W.-S."/>
            <person name="Choi I.-G."/>
        </authorList>
    </citation>
    <scope>NUCLEOTIDE SEQUENCE [LARGE SCALE GENOMIC DNA]</scope>
    <source>
        <strain evidence="1 2">9006-11</strain>
    </source>
</reference>
<protein>
    <recommendedName>
        <fullName evidence="3">Short-chain dehydrogenase TIC 32, chloroplastic</fullName>
    </recommendedName>
</protein>
<accession>A0A1C7M9G6</accession>
<keyword evidence="2" id="KW-1185">Reference proteome</keyword>
<dbReference type="EMBL" id="LUGG01000006">
    <property type="protein sequence ID" value="OBZ73531.1"/>
    <property type="molecule type" value="Genomic_DNA"/>
</dbReference>
<dbReference type="Gene3D" id="3.40.50.720">
    <property type="entry name" value="NAD(P)-binding Rossmann-like Domain"/>
    <property type="match status" value="1"/>
</dbReference>
<evidence type="ECO:0000313" key="2">
    <source>
        <dbReference type="Proteomes" id="UP000092993"/>
    </source>
</evidence>
<dbReference type="InterPro" id="IPR036291">
    <property type="entry name" value="NAD(P)-bd_dom_sf"/>
</dbReference>
<sequence>MLYNQSKFANVVVACEVARRYGDQGIVSMSCHPGYLKTDLQREFNPVAHKFANLVLHPAPLGALTQLWGGTMPETLAYNGKFLIPWARVGAGERKVDLADIYIFVHEFRTSHGEHPTWADLMKSWLRLDVMLQNNIQSMGTCNARLICL</sequence>
<dbReference type="SUPFAM" id="SSF51735">
    <property type="entry name" value="NAD(P)-binding Rossmann-fold domains"/>
    <property type="match status" value="1"/>
</dbReference>
<evidence type="ECO:0000313" key="1">
    <source>
        <dbReference type="EMBL" id="OBZ73531.1"/>
    </source>
</evidence>
<dbReference type="STRING" id="5627.A0A1C7M9G6"/>
<proteinExistence type="predicted"/>
<name>A0A1C7M9G6_GRIFR</name>